<dbReference type="RefSeq" id="WP_115610450.1">
    <property type="nucleotide sequence ID" value="NZ_JBHLZC010000001.1"/>
</dbReference>
<dbReference type="AlphaFoldDB" id="A0A381DX78"/>
<sequence>MQTPIAPAAPLLPHSGHMVLIDRVLAYDVHHISTESDITHDNIFAEDGHLPVWAYLEIMAQAIGALAGALALDAGEPVRLGYLLGTRKLSLHQGALLLPATLRVEAQESTRDSTGFGIFDCRLYHGDALLAEAALNVYVPPDGHPGGRE</sequence>
<dbReference type="SUPFAM" id="SSF54637">
    <property type="entry name" value="Thioesterase/thiol ester dehydrase-isomerase"/>
    <property type="match status" value="1"/>
</dbReference>
<proteinExistence type="predicted"/>
<evidence type="ECO:0008006" key="3">
    <source>
        <dbReference type="Google" id="ProtNLM"/>
    </source>
</evidence>
<protein>
    <recommendedName>
        <fullName evidence="3">(3R)-hydroxymyristoyl-ACP dehydratase</fullName>
    </recommendedName>
</protein>
<dbReference type="InterPro" id="IPR016776">
    <property type="entry name" value="ApeP-like_dehydratase"/>
</dbReference>
<dbReference type="Pfam" id="PF22817">
    <property type="entry name" value="ApeP-like"/>
    <property type="match status" value="1"/>
</dbReference>
<dbReference type="OrthoDB" id="9800188at2"/>
<organism evidence="1 2">
    <name type="scientific">Cardiobacterium valvarum</name>
    <dbReference type="NCBI Taxonomy" id="194702"/>
    <lineage>
        <taxon>Bacteria</taxon>
        <taxon>Pseudomonadati</taxon>
        <taxon>Pseudomonadota</taxon>
        <taxon>Gammaproteobacteria</taxon>
        <taxon>Cardiobacteriales</taxon>
        <taxon>Cardiobacteriaceae</taxon>
        <taxon>Cardiobacterium</taxon>
    </lineage>
</organism>
<reference evidence="1 2" key="1">
    <citation type="submission" date="2018-06" db="EMBL/GenBank/DDBJ databases">
        <authorList>
            <consortium name="Pathogen Informatics"/>
            <person name="Doyle S."/>
        </authorList>
    </citation>
    <scope>NUCLEOTIDE SEQUENCE [LARGE SCALE GENOMIC DNA]</scope>
    <source>
        <strain evidence="1 2">NCTC13294</strain>
    </source>
</reference>
<gene>
    <name evidence="1" type="ORF">NCTC13294_00101</name>
</gene>
<dbReference type="PIRSF" id="PIRSF020565">
    <property type="entry name" value="3Ho_Ac_ACP_DH_prd"/>
    <property type="match status" value="1"/>
</dbReference>
<dbReference type="InterPro" id="IPR029069">
    <property type="entry name" value="HotDog_dom_sf"/>
</dbReference>
<dbReference type="Proteomes" id="UP000254572">
    <property type="component" value="Unassembled WGS sequence"/>
</dbReference>
<evidence type="ECO:0000313" key="1">
    <source>
        <dbReference type="EMBL" id="SUX17659.1"/>
    </source>
</evidence>
<name>A0A381DX78_9GAMM</name>
<dbReference type="EMBL" id="UFUW01000001">
    <property type="protein sequence ID" value="SUX17659.1"/>
    <property type="molecule type" value="Genomic_DNA"/>
</dbReference>
<dbReference type="Gene3D" id="3.10.129.10">
    <property type="entry name" value="Hotdog Thioesterase"/>
    <property type="match status" value="1"/>
</dbReference>
<evidence type="ECO:0000313" key="2">
    <source>
        <dbReference type="Proteomes" id="UP000254572"/>
    </source>
</evidence>
<keyword evidence="2" id="KW-1185">Reference proteome</keyword>
<accession>A0A381DX78</accession>